<name>A0AAV7LJC6_PLEWA</name>
<evidence type="ECO:0000256" key="1">
    <source>
        <dbReference type="SAM" id="MobiDB-lite"/>
    </source>
</evidence>
<accession>A0AAV7LJC6</accession>
<gene>
    <name evidence="2" type="ORF">NDU88_004848</name>
</gene>
<dbReference type="Proteomes" id="UP001066276">
    <property type="component" value="Chromosome 11"/>
</dbReference>
<organism evidence="2 3">
    <name type="scientific">Pleurodeles waltl</name>
    <name type="common">Iberian ribbed newt</name>
    <dbReference type="NCBI Taxonomy" id="8319"/>
    <lineage>
        <taxon>Eukaryota</taxon>
        <taxon>Metazoa</taxon>
        <taxon>Chordata</taxon>
        <taxon>Craniata</taxon>
        <taxon>Vertebrata</taxon>
        <taxon>Euteleostomi</taxon>
        <taxon>Amphibia</taxon>
        <taxon>Batrachia</taxon>
        <taxon>Caudata</taxon>
        <taxon>Salamandroidea</taxon>
        <taxon>Salamandridae</taxon>
        <taxon>Pleurodelinae</taxon>
        <taxon>Pleurodeles</taxon>
    </lineage>
</organism>
<reference evidence="2" key="1">
    <citation type="journal article" date="2022" name="bioRxiv">
        <title>Sequencing and chromosome-scale assembly of the giantPleurodeles waltlgenome.</title>
        <authorList>
            <person name="Brown T."/>
            <person name="Elewa A."/>
            <person name="Iarovenko S."/>
            <person name="Subramanian E."/>
            <person name="Araus A.J."/>
            <person name="Petzold A."/>
            <person name="Susuki M."/>
            <person name="Suzuki K.-i.T."/>
            <person name="Hayashi T."/>
            <person name="Toyoda A."/>
            <person name="Oliveira C."/>
            <person name="Osipova E."/>
            <person name="Leigh N.D."/>
            <person name="Simon A."/>
            <person name="Yun M.H."/>
        </authorList>
    </citation>
    <scope>NUCLEOTIDE SEQUENCE</scope>
    <source>
        <strain evidence="2">20211129_DDA</strain>
        <tissue evidence="2">Liver</tissue>
    </source>
</reference>
<feature type="region of interest" description="Disordered" evidence="1">
    <location>
        <begin position="1"/>
        <end position="74"/>
    </location>
</feature>
<evidence type="ECO:0000313" key="2">
    <source>
        <dbReference type="EMBL" id="KAJ1091731.1"/>
    </source>
</evidence>
<evidence type="ECO:0000313" key="3">
    <source>
        <dbReference type="Proteomes" id="UP001066276"/>
    </source>
</evidence>
<comment type="caution">
    <text evidence="2">The sequence shown here is derived from an EMBL/GenBank/DDBJ whole genome shotgun (WGS) entry which is preliminary data.</text>
</comment>
<feature type="compositionally biased region" description="Polar residues" evidence="1">
    <location>
        <begin position="32"/>
        <end position="41"/>
    </location>
</feature>
<sequence length="176" mass="18569">MLRVRQPLCRRGRPRGAPTAEQGVQTKPCLSEASSDTTSTPLMPPECPMSTSGPRTSWRAPGPAHTMARSHPNQTCLRDTPAITAALHLGRAQSCLSRTGQFISVPAERRATSSKSILPAPHLEVPDAASPRFSVQPTPPRHADSHGRPISEIAAAQSSGPSGTPSRTSPLVLGYG</sequence>
<dbReference type="AlphaFoldDB" id="A0AAV7LJC6"/>
<proteinExistence type="predicted"/>
<dbReference type="EMBL" id="JANPWB010000015">
    <property type="protein sequence ID" value="KAJ1091731.1"/>
    <property type="molecule type" value="Genomic_DNA"/>
</dbReference>
<protein>
    <submittedName>
        <fullName evidence="2">Uncharacterized protein</fullName>
    </submittedName>
</protein>
<keyword evidence="3" id="KW-1185">Reference proteome</keyword>
<feature type="region of interest" description="Disordered" evidence="1">
    <location>
        <begin position="110"/>
        <end position="176"/>
    </location>
</feature>
<feature type="compositionally biased region" description="Low complexity" evidence="1">
    <location>
        <begin position="158"/>
        <end position="170"/>
    </location>
</feature>